<dbReference type="PIRSF" id="PIRSF032079">
    <property type="entry name" value="UCP032079"/>
    <property type="match status" value="1"/>
</dbReference>
<comment type="caution">
    <text evidence="4">The sequence shown here is derived from an EMBL/GenBank/DDBJ whole genome shotgun (WGS) entry which is preliminary data.</text>
</comment>
<proteinExistence type="inferred from homology"/>
<keyword evidence="5" id="KW-1185">Reference proteome</keyword>
<evidence type="ECO:0000313" key="4">
    <source>
        <dbReference type="EMBL" id="MFC6037684.1"/>
    </source>
</evidence>
<dbReference type="Pfam" id="PF03981">
    <property type="entry name" value="Ubiq_cyt_C_chap"/>
    <property type="match status" value="1"/>
</dbReference>
<evidence type="ECO:0000259" key="3">
    <source>
        <dbReference type="Pfam" id="PF03981"/>
    </source>
</evidence>
<evidence type="ECO:0000256" key="1">
    <source>
        <dbReference type="ARBA" id="ARBA00006407"/>
    </source>
</evidence>
<organism evidence="4 5">
    <name type="scientific">Hyphococcus aureus</name>
    <dbReference type="NCBI Taxonomy" id="2666033"/>
    <lineage>
        <taxon>Bacteria</taxon>
        <taxon>Pseudomonadati</taxon>
        <taxon>Pseudomonadota</taxon>
        <taxon>Alphaproteobacteria</taxon>
        <taxon>Parvularculales</taxon>
        <taxon>Parvularculaceae</taxon>
        <taxon>Hyphococcus</taxon>
    </lineage>
</organism>
<comment type="similarity">
    <text evidence="2">Belongs to the UPF0174 family.</text>
</comment>
<reference evidence="4 5" key="1">
    <citation type="submission" date="2024-09" db="EMBL/GenBank/DDBJ databases">
        <authorList>
            <person name="Zhang Z.-H."/>
        </authorList>
    </citation>
    <scope>NUCLEOTIDE SEQUENCE [LARGE SCALE GENOMIC DNA]</scope>
    <source>
        <strain evidence="4 5">HHTR114</strain>
    </source>
</reference>
<dbReference type="PANTHER" id="PTHR12184">
    <property type="entry name" value="UBIQUINOL-CYTOCHROME C REDUCTASE COMPLEX ASSEMBLY FACTOR 1 FAMILY MEMBER"/>
    <property type="match status" value="1"/>
</dbReference>
<feature type="domain" description="Ubiquinol-cytochrome c chaperone" evidence="3">
    <location>
        <begin position="34"/>
        <end position="171"/>
    </location>
</feature>
<dbReference type="PANTHER" id="PTHR12184:SF1">
    <property type="entry name" value="UBIQUINOL-CYTOCHROME-C REDUCTASE COMPLEX ASSEMBLY FACTOR 1"/>
    <property type="match status" value="1"/>
</dbReference>
<name>A0ABW1L1F1_9PROT</name>
<dbReference type="InterPro" id="IPR007129">
    <property type="entry name" value="Ubiqinol_cyt_c_chaperone_CPB3"/>
</dbReference>
<dbReference type="RefSeq" id="WP_379880924.1">
    <property type="nucleotide sequence ID" value="NZ_JBHPON010000003.1"/>
</dbReference>
<dbReference type="Proteomes" id="UP001596116">
    <property type="component" value="Unassembled WGS sequence"/>
</dbReference>
<evidence type="ECO:0000256" key="2">
    <source>
        <dbReference type="ARBA" id="ARBA00006436"/>
    </source>
</evidence>
<accession>A0ABW1L1F1</accession>
<protein>
    <submittedName>
        <fullName evidence="4">Ubiquinol-cytochrome C chaperone family protein</fullName>
    </submittedName>
</protein>
<dbReference type="InterPro" id="IPR021150">
    <property type="entry name" value="Ubiq_cyt_c_chap"/>
</dbReference>
<dbReference type="EMBL" id="JBHPON010000003">
    <property type="protein sequence ID" value="MFC6037684.1"/>
    <property type="molecule type" value="Genomic_DNA"/>
</dbReference>
<gene>
    <name evidence="4" type="ORF">ACFMB1_19180</name>
</gene>
<comment type="similarity">
    <text evidence="1">Belongs to the CBP3 family.</text>
</comment>
<evidence type="ECO:0000313" key="5">
    <source>
        <dbReference type="Proteomes" id="UP001596116"/>
    </source>
</evidence>
<sequence length="180" mass="19853">MFKSLFRKDPALEAGRALYAAAVEQARSPALYARLGAPDTVEGRFEMVALHVWLVMRRLRGDEAAKKVSQCLFDAMFQNLDDSLRELGVGDLQVGKRIRKLAENFYGRIGAYEEAMKEGVSDDSLAKALSRNIFEKELAETAPQFADYVRRADAHLQHQPGARIAGGIVVFPAVEEGAPA</sequence>
<dbReference type="InterPro" id="IPR014569">
    <property type="entry name" value="Ubq_cyt-c_CBP3-rel"/>
</dbReference>